<dbReference type="Proteomes" id="UP000199584">
    <property type="component" value="Unassembled WGS sequence"/>
</dbReference>
<dbReference type="AlphaFoldDB" id="A0A1I6E257"/>
<organism evidence="1 2">
    <name type="scientific">Desulfoscipio geothermicus DSM 3669</name>
    <dbReference type="NCBI Taxonomy" id="1121426"/>
    <lineage>
        <taxon>Bacteria</taxon>
        <taxon>Bacillati</taxon>
        <taxon>Bacillota</taxon>
        <taxon>Clostridia</taxon>
        <taxon>Eubacteriales</taxon>
        <taxon>Desulfallaceae</taxon>
        <taxon>Desulfoscipio</taxon>
    </lineage>
</organism>
<dbReference type="EMBL" id="FOYM01000023">
    <property type="protein sequence ID" value="SFR11598.1"/>
    <property type="molecule type" value="Genomic_DNA"/>
</dbReference>
<proteinExistence type="predicted"/>
<accession>A0A1I6E257</accession>
<name>A0A1I6E257_9FIRM</name>
<gene>
    <name evidence="1" type="ORF">SAMN05660706_12320</name>
</gene>
<evidence type="ECO:0000313" key="2">
    <source>
        <dbReference type="Proteomes" id="UP000199584"/>
    </source>
</evidence>
<reference evidence="2" key="1">
    <citation type="submission" date="2016-10" db="EMBL/GenBank/DDBJ databases">
        <authorList>
            <person name="Varghese N."/>
            <person name="Submissions S."/>
        </authorList>
    </citation>
    <scope>NUCLEOTIDE SEQUENCE [LARGE SCALE GENOMIC DNA]</scope>
    <source>
        <strain evidence="2">DSM 3669</strain>
    </source>
</reference>
<protein>
    <submittedName>
        <fullName evidence="1">Uncharacterized protein</fullName>
    </submittedName>
</protein>
<keyword evidence="2" id="KW-1185">Reference proteome</keyword>
<sequence>MSVVQKDVMDSFIDKVGLQVRTNRMMHGDRERPEIEWAAIAATHMGHLMEAVLKGDRCFIEKELLHTVAPLLELYRVTMGARCSYTTQAVSNLGTSSIRNRNLFDGTPCALKGARTV</sequence>
<evidence type="ECO:0000313" key="1">
    <source>
        <dbReference type="EMBL" id="SFR11598.1"/>
    </source>
</evidence>
<dbReference type="RefSeq" id="WP_207545186.1">
    <property type="nucleotide sequence ID" value="NZ_FOYM01000023.1"/>
</dbReference>